<dbReference type="Proteomes" id="UP000033423">
    <property type="component" value="Unassembled WGS sequence"/>
</dbReference>
<dbReference type="AlphaFoldDB" id="A0A0F3GXM4"/>
<comment type="caution">
    <text evidence="1">The sequence shown here is derived from an EMBL/GenBank/DDBJ whole genome shotgun (WGS) entry which is preliminary data.</text>
</comment>
<reference evidence="1 2" key="1">
    <citation type="submission" date="2015-02" db="EMBL/GenBank/DDBJ databases">
        <title>Single-cell genomics of uncultivated deep-branching MTB reveals a conserved set of magnetosome genes.</title>
        <authorList>
            <person name="Kolinko S."/>
            <person name="Richter M."/>
            <person name="Glockner F.O."/>
            <person name="Brachmann A."/>
            <person name="Schuler D."/>
        </authorList>
    </citation>
    <scope>NUCLEOTIDE SEQUENCE [LARGE SCALE GENOMIC DNA]</scope>
    <source>
        <strain evidence="1">TM-1</strain>
    </source>
</reference>
<evidence type="ECO:0000313" key="2">
    <source>
        <dbReference type="Proteomes" id="UP000033423"/>
    </source>
</evidence>
<dbReference type="EMBL" id="LACI01000512">
    <property type="protein sequence ID" value="KJU86651.1"/>
    <property type="molecule type" value="Genomic_DNA"/>
</dbReference>
<accession>A0A0F3GXM4</accession>
<evidence type="ECO:0000313" key="1">
    <source>
        <dbReference type="EMBL" id="KJU86651.1"/>
    </source>
</evidence>
<protein>
    <submittedName>
        <fullName evidence="1">Uncharacterized protein</fullName>
    </submittedName>
</protein>
<gene>
    <name evidence="1" type="ORF">MBAV_001157</name>
</gene>
<sequence>MKANEVVQRGASEVILVKDSKPFDSLSEDEQIDALICALRQYGKISVPMCAKFEQAVEDIHQEAAQVTMPFYVK</sequence>
<organism evidence="1 2">
    <name type="scientific">Candidatus Magnetobacterium bavaricum</name>
    <dbReference type="NCBI Taxonomy" id="29290"/>
    <lineage>
        <taxon>Bacteria</taxon>
        <taxon>Pseudomonadati</taxon>
        <taxon>Nitrospirota</taxon>
        <taxon>Thermodesulfovibrionia</taxon>
        <taxon>Thermodesulfovibrionales</taxon>
        <taxon>Candidatus Magnetobacteriaceae</taxon>
        <taxon>Candidatus Magnetobacterium</taxon>
    </lineage>
</organism>
<name>A0A0F3GXM4_9BACT</name>
<proteinExistence type="predicted"/>
<keyword evidence="2" id="KW-1185">Reference proteome</keyword>